<dbReference type="EMBL" id="KN834762">
    <property type="protein sequence ID" value="KIK63981.1"/>
    <property type="molecule type" value="Genomic_DNA"/>
</dbReference>
<sequence length="346" mass="37850">MPESSPVAAHSARPLKRSASMASLPTPPRTSRRTKNRKLRSLKAATAEEEREADGSASSDDEQEESGEPKYKKRRISSAQEETQDNEAAFWLAGSLSSGKETVEEPTTVDAVDSDSDSETTTSFLSRRAQKSSTVGSAPVSPPPSHRRPAGAKIAPTLNLLPAVEENPSPAGTSPPETPKSSKMRAFRDSPDNPFLASPLDLDAAASTSLSSKELPKLEEKPTMTYVFRGVKKTYPNPYYDHEKDRPRSPDPNSRLSPEHPDFSPDLRGAPRALWPRKKKVSPSLAPPDSPSNRAHRRKAARPVPSLASSEDELDSKEDDEQEKISLRPVRLFDQSGHGRRLTSRS</sequence>
<protein>
    <submittedName>
        <fullName evidence="2">Uncharacterized protein</fullName>
    </submittedName>
</protein>
<evidence type="ECO:0000313" key="3">
    <source>
        <dbReference type="Proteomes" id="UP000053593"/>
    </source>
</evidence>
<feature type="compositionally biased region" description="Acidic residues" evidence="1">
    <location>
        <begin position="310"/>
        <end position="322"/>
    </location>
</feature>
<dbReference type="OrthoDB" id="3364608at2759"/>
<name>A0A0D0C744_9AGAR</name>
<proteinExistence type="predicted"/>
<feature type="compositionally biased region" description="Basic residues" evidence="1">
    <location>
        <begin position="30"/>
        <end position="41"/>
    </location>
</feature>
<evidence type="ECO:0000256" key="1">
    <source>
        <dbReference type="SAM" id="MobiDB-lite"/>
    </source>
</evidence>
<evidence type="ECO:0000313" key="2">
    <source>
        <dbReference type="EMBL" id="KIK63981.1"/>
    </source>
</evidence>
<feature type="region of interest" description="Disordered" evidence="1">
    <location>
        <begin position="1"/>
        <end position="346"/>
    </location>
</feature>
<feature type="compositionally biased region" description="Low complexity" evidence="1">
    <location>
        <begin position="196"/>
        <end position="212"/>
    </location>
</feature>
<feature type="compositionally biased region" description="Basic and acidic residues" evidence="1">
    <location>
        <begin position="240"/>
        <end position="249"/>
    </location>
</feature>
<keyword evidence="3" id="KW-1185">Reference proteome</keyword>
<dbReference type="Proteomes" id="UP000053593">
    <property type="component" value="Unassembled WGS sequence"/>
</dbReference>
<gene>
    <name evidence="2" type="ORF">GYMLUDRAFT_71444</name>
</gene>
<accession>A0A0D0C744</accession>
<dbReference type="AlphaFoldDB" id="A0A0D0C744"/>
<organism evidence="2 3">
    <name type="scientific">Collybiopsis luxurians FD-317 M1</name>
    <dbReference type="NCBI Taxonomy" id="944289"/>
    <lineage>
        <taxon>Eukaryota</taxon>
        <taxon>Fungi</taxon>
        <taxon>Dikarya</taxon>
        <taxon>Basidiomycota</taxon>
        <taxon>Agaricomycotina</taxon>
        <taxon>Agaricomycetes</taxon>
        <taxon>Agaricomycetidae</taxon>
        <taxon>Agaricales</taxon>
        <taxon>Marasmiineae</taxon>
        <taxon>Omphalotaceae</taxon>
        <taxon>Collybiopsis</taxon>
        <taxon>Collybiopsis luxurians</taxon>
    </lineage>
</organism>
<dbReference type="HOGENOM" id="CLU_045838_0_0_1"/>
<reference evidence="2 3" key="1">
    <citation type="submission" date="2014-04" db="EMBL/GenBank/DDBJ databases">
        <title>Evolutionary Origins and Diversification of the Mycorrhizal Mutualists.</title>
        <authorList>
            <consortium name="DOE Joint Genome Institute"/>
            <consortium name="Mycorrhizal Genomics Consortium"/>
            <person name="Kohler A."/>
            <person name="Kuo A."/>
            <person name="Nagy L.G."/>
            <person name="Floudas D."/>
            <person name="Copeland A."/>
            <person name="Barry K.W."/>
            <person name="Cichocki N."/>
            <person name="Veneault-Fourrey C."/>
            <person name="LaButti K."/>
            <person name="Lindquist E.A."/>
            <person name="Lipzen A."/>
            <person name="Lundell T."/>
            <person name="Morin E."/>
            <person name="Murat C."/>
            <person name="Riley R."/>
            <person name="Ohm R."/>
            <person name="Sun H."/>
            <person name="Tunlid A."/>
            <person name="Henrissat B."/>
            <person name="Grigoriev I.V."/>
            <person name="Hibbett D.S."/>
            <person name="Martin F."/>
        </authorList>
    </citation>
    <scope>NUCLEOTIDE SEQUENCE [LARGE SCALE GENOMIC DNA]</scope>
    <source>
        <strain evidence="2 3">FD-317 M1</strain>
    </source>
</reference>